<accession>A0A0C9ZCI3</accession>
<dbReference type="HOGENOM" id="CLU_3147271_0_0_1"/>
<organism evidence="1 2">
    <name type="scientific">Pisolithus microcarpus 441</name>
    <dbReference type="NCBI Taxonomy" id="765257"/>
    <lineage>
        <taxon>Eukaryota</taxon>
        <taxon>Fungi</taxon>
        <taxon>Dikarya</taxon>
        <taxon>Basidiomycota</taxon>
        <taxon>Agaricomycotina</taxon>
        <taxon>Agaricomycetes</taxon>
        <taxon>Agaricomycetidae</taxon>
        <taxon>Boletales</taxon>
        <taxon>Sclerodermatineae</taxon>
        <taxon>Pisolithaceae</taxon>
        <taxon>Pisolithus</taxon>
    </lineage>
</organism>
<evidence type="ECO:0000313" key="2">
    <source>
        <dbReference type="Proteomes" id="UP000054018"/>
    </source>
</evidence>
<name>A0A0C9ZCI3_9AGAM</name>
<protein>
    <submittedName>
        <fullName evidence="1">Uncharacterized protein</fullName>
    </submittedName>
</protein>
<gene>
    <name evidence="1" type="ORF">PISMIDRAFT_685017</name>
</gene>
<evidence type="ECO:0000313" key="1">
    <source>
        <dbReference type="EMBL" id="KIK17673.1"/>
    </source>
</evidence>
<feature type="non-terminal residue" evidence="1">
    <location>
        <position position="1"/>
    </location>
</feature>
<proteinExistence type="predicted"/>
<dbReference type="AlphaFoldDB" id="A0A0C9ZCI3"/>
<sequence length="49" mass="5496">CIERPGSHSGCLKSFPTGYRQLPARSEDMHSAWLDKGDMRLNLIYGTLS</sequence>
<reference evidence="1 2" key="1">
    <citation type="submission" date="2014-04" db="EMBL/GenBank/DDBJ databases">
        <authorList>
            <consortium name="DOE Joint Genome Institute"/>
            <person name="Kuo A."/>
            <person name="Kohler A."/>
            <person name="Costa M.D."/>
            <person name="Nagy L.G."/>
            <person name="Floudas D."/>
            <person name="Copeland A."/>
            <person name="Barry K.W."/>
            <person name="Cichocki N."/>
            <person name="Veneault-Fourrey C."/>
            <person name="LaButti K."/>
            <person name="Lindquist E.A."/>
            <person name="Lipzen A."/>
            <person name="Lundell T."/>
            <person name="Morin E."/>
            <person name="Murat C."/>
            <person name="Sun H."/>
            <person name="Tunlid A."/>
            <person name="Henrissat B."/>
            <person name="Grigoriev I.V."/>
            <person name="Hibbett D.S."/>
            <person name="Martin F."/>
            <person name="Nordberg H.P."/>
            <person name="Cantor M.N."/>
            <person name="Hua S.X."/>
        </authorList>
    </citation>
    <scope>NUCLEOTIDE SEQUENCE [LARGE SCALE GENOMIC DNA]</scope>
    <source>
        <strain evidence="1 2">441</strain>
    </source>
</reference>
<dbReference type="EMBL" id="KN833822">
    <property type="protein sequence ID" value="KIK17673.1"/>
    <property type="molecule type" value="Genomic_DNA"/>
</dbReference>
<dbReference type="Proteomes" id="UP000054018">
    <property type="component" value="Unassembled WGS sequence"/>
</dbReference>
<reference evidence="2" key="2">
    <citation type="submission" date="2015-01" db="EMBL/GenBank/DDBJ databases">
        <title>Evolutionary Origins and Diversification of the Mycorrhizal Mutualists.</title>
        <authorList>
            <consortium name="DOE Joint Genome Institute"/>
            <consortium name="Mycorrhizal Genomics Consortium"/>
            <person name="Kohler A."/>
            <person name="Kuo A."/>
            <person name="Nagy L.G."/>
            <person name="Floudas D."/>
            <person name="Copeland A."/>
            <person name="Barry K.W."/>
            <person name="Cichocki N."/>
            <person name="Veneault-Fourrey C."/>
            <person name="LaButti K."/>
            <person name="Lindquist E.A."/>
            <person name="Lipzen A."/>
            <person name="Lundell T."/>
            <person name="Morin E."/>
            <person name="Murat C."/>
            <person name="Riley R."/>
            <person name="Ohm R."/>
            <person name="Sun H."/>
            <person name="Tunlid A."/>
            <person name="Henrissat B."/>
            <person name="Grigoriev I.V."/>
            <person name="Hibbett D.S."/>
            <person name="Martin F."/>
        </authorList>
    </citation>
    <scope>NUCLEOTIDE SEQUENCE [LARGE SCALE GENOMIC DNA]</scope>
    <source>
        <strain evidence="2">441</strain>
    </source>
</reference>
<keyword evidence="2" id="KW-1185">Reference proteome</keyword>